<evidence type="ECO:0000256" key="2">
    <source>
        <dbReference type="ARBA" id="ARBA00004123"/>
    </source>
</evidence>
<name>A0A5A7VL29_CUCMM</name>
<evidence type="ECO:0000256" key="5">
    <source>
        <dbReference type="ARBA" id="ARBA00022723"/>
    </source>
</evidence>
<sequence length="343" mass="39687">MDEHELASIVNAFIASQRQLLLMLELLKNDTKRITHIPYETRHRIRQLAYFHMIHGSDLICRQSTRMDRRCFAILCHLLRTIAGLTSTEVVDVEEMVAMFLHILAHDVKNRVIQREFMRSGALDGTYIKVNVPASDHARYRTRKGEVATNVLGVCDRKGDFVYVLADWEGSAADSRILRDALSRPNGLKVPKGYYYLVDAGYPNAEGFLAPYRGQRYHLQEWRGPENAPSTSKEFFNMKHSSARNVIERAFGVLKGRWAILRGKSYYPVEVQCRTILACCLLHNLINREMTNFDIEDNIDEVDSTHATTAADDIHYIETSNEWSQWRDDLAEEMFTEWELRNQ</sequence>
<dbReference type="GO" id="GO:0016787">
    <property type="term" value="F:hydrolase activity"/>
    <property type="evidence" value="ECO:0007669"/>
    <property type="project" value="UniProtKB-KW"/>
</dbReference>
<protein>
    <submittedName>
        <fullName evidence="10">Retrotransposon protein</fullName>
    </submittedName>
</protein>
<dbReference type="GO" id="GO:0046872">
    <property type="term" value="F:metal ion binding"/>
    <property type="evidence" value="ECO:0007669"/>
    <property type="project" value="UniProtKB-KW"/>
</dbReference>
<dbReference type="InterPro" id="IPR058353">
    <property type="entry name" value="DUF8040"/>
</dbReference>
<keyword evidence="7" id="KW-0539">Nucleus</keyword>
<dbReference type="OrthoDB" id="5981246at2759"/>
<evidence type="ECO:0000259" key="8">
    <source>
        <dbReference type="Pfam" id="PF13359"/>
    </source>
</evidence>
<evidence type="ECO:0000259" key="9">
    <source>
        <dbReference type="Pfam" id="PF26138"/>
    </source>
</evidence>
<dbReference type="Proteomes" id="UP000321393">
    <property type="component" value="Unassembled WGS sequence"/>
</dbReference>
<comment type="subcellular location">
    <subcellularLocation>
        <location evidence="2">Nucleus</location>
    </subcellularLocation>
</comment>
<organism evidence="10 11">
    <name type="scientific">Cucumis melo var. makuwa</name>
    <name type="common">Oriental melon</name>
    <dbReference type="NCBI Taxonomy" id="1194695"/>
    <lineage>
        <taxon>Eukaryota</taxon>
        <taxon>Viridiplantae</taxon>
        <taxon>Streptophyta</taxon>
        <taxon>Embryophyta</taxon>
        <taxon>Tracheophyta</taxon>
        <taxon>Spermatophyta</taxon>
        <taxon>Magnoliopsida</taxon>
        <taxon>eudicotyledons</taxon>
        <taxon>Gunneridae</taxon>
        <taxon>Pentapetalae</taxon>
        <taxon>rosids</taxon>
        <taxon>fabids</taxon>
        <taxon>Cucurbitales</taxon>
        <taxon>Cucurbitaceae</taxon>
        <taxon>Benincaseae</taxon>
        <taxon>Cucumis</taxon>
    </lineage>
</organism>
<dbReference type="PANTHER" id="PTHR22930:SF293">
    <property type="entry name" value="PROTEIN ALP1-LIKE"/>
    <property type="match status" value="1"/>
</dbReference>
<evidence type="ECO:0000256" key="1">
    <source>
        <dbReference type="ARBA" id="ARBA00001968"/>
    </source>
</evidence>
<evidence type="ECO:0000256" key="4">
    <source>
        <dbReference type="ARBA" id="ARBA00022722"/>
    </source>
</evidence>
<evidence type="ECO:0000313" key="11">
    <source>
        <dbReference type="Proteomes" id="UP000321393"/>
    </source>
</evidence>
<dbReference type="AlphaFoldDB" id="A0A5A7VL29"/>
<dbReference type="GO" id="GO:0005634">
    <property type="term" value="C:nucleus"/>
    <property type="evidence" value="ECO:0007669"/>
    <property type="project" value="UniProtKB-SubCell"/>
</dbReference>
<evidence type="ECO:0000256" key="6">
    <source>
        <dbReference type="ARBA" id="ARBA00022801"/>
    </source>
</evidence>
<feature type="domain" description="DDE Tnp4" evidence="8">
    <location>
        <begin position="123"/>
        <end position="284"/>
    </location>
</feature>
<dbReference type="Pfam" id="PF13359">
    <property type="entry name" value="DDE_Tnp_4"/>
    <property type="match status" value="1"/>
</dbReference>
<dbReference type="EMBL" id="SSTE01000109">
    <property type="protein sequence ID" value="KAA0068124.1"/>
    <property type="molecule type" value="Genomic_DNA"/>
</dbReference>
<dbReference type="GO" id="GO:0004518">
    <property type="term" value="F:nuclease activity"/>
    <property type="evidence" value="ECO:0007669"/>
    <property type="project" value="UniProtKB-KW"/>
</dbReference>
<dbReference type="Pfam" id="PF26138">
    <property type="entry name" value="DUF8040"/>
    <property type="match status" value="1"/>
</dbReference>
<evidence type="ECO:0000256" key="3">
    <source>
        <dbReference type="ARBA" id="ARBA00006958"/>
    </source>
</evidence>
<keyword evidence="5" id="KW-0479">Metal-binding</keyword>
<accession>A0A5A7VL29</accession>
<evidence type="ECO:0000256" key="7">
    <source>
        <dbReference type="ARBA" id="ARBA00023242"/>
    </source>
</evidence>
<comment type="cofactor">
    <cofactor evidence="1">
        <name>a divalent metal cation</name>
        <dbReference type="ChEBI" id="CHEBI:60240"/>
    </cofactor>
</comment>
<dbReference type="PANTHER" id="PTHR22930">
    <property type="match status" value="1"/>
</dbReference>
<keyword evidence="6" id="KW-0378">Hydrolase</keyword>
<keyword evidence="4" id="KW-0540">Nuclease</keyword>
<feature type="domain" description="DUF8040" evidence="9">
    <location>
        <begin position="53"/>
        <end position="122"/>
    </location>
</feature>
<reference evidence="10 11" key="1">
    <citation type="submission" date="2019-08" db="EMBL/GenBank/DDBJ databases">
        <title>Draft genome sequences of two oriental melons (Cucumis melo L. var makuwa).</title>
        <authorList>
            <person name="Kwon S.-Y."/>
        </authorList>
    </citation>
    <scope>NUCLEOTIDE SEQUENCE [LARGE SCALE GENOMIC DNA]</scope>
    <source>
        <strain evidence="11">cv. SW 3</strain>
        <tissue evidence="10">Leaf</tissue>
    </source>
</reference>
<comment type="similarity">
    <text evidence="3">Belongs to the HARBI1 family.</text>
</comment>
<dbReference type="InterPro" id="IPR045249">
    <property type="entry name" value="HARBI1-like"/>
</dbReference>
<evidence type="ECO:0000313" key="10">
    <source>
        <dbReference type="EMBL" id="KAA0068124.1"/>
    </source>
</evidence>
<comment type="caution">
    <text evidence="10">The sequence shown here is derived from an EMBL/GenBank/DDBJ whole genome shotgun (WGS) entry which is preliminary data.</text>
</comment>
<gene>
    <name evidence="10" type="ORF">E6C27_scaffold238G00850</name>
</gene>
<dbReference type="InterPro" id="IPR027806">
    <property type="entry name" value="HARBI1_dom"/>
</dbReference>
<proteinExistence type="inferred from homology"/>